<feature type="non-terminal residue" evidence="4">
    <location>
        <position position="1"/>
    </location>
</feature>
<dbReference type="GO" id="GO:0016874">
    <property type="term" value="F:ligase activity"/>
    <property type="evidence" value="ECO:0007669"/>
    <property type="project" value="UniProtKB-KW"/>
</dbReference>
<keyword evidence="2" id="KW-0547">Nucleotide-binding</keyword>
<dbReference type="AlphaFoldDB" id="A0ABD0YUZ1"/>
<proteinExistence type="predicted"/>
<comment type="caution">
    <text evidence="4">The sequence shown here is derived from an EMBL/GenBank/DDBJ whole genome shotgun (WGS) entry which is preliminary data.</text>
</comment>
<gene>
    <name evidence="4" type="ORF">AAG570_009115</name>
</gene>
<dbReference type="GO" id="GO:0005524">
    <property type="term" value="F:ATP binding"/>
    <property type="evidence" value="ECO:0007669"/>
    <property type="project" value="UniProtKB-KW"/>
</dbReference>
<dbReference type="PANTHER" id="PTHR12241:SF118">
    <property type="entry name" value="TUBULIN POLYGLUTAMYLASE TTLL2-RELATED"/>
    <property type="match status" value="1"/>
</dbReference>
<dbReference type="PROSITE" id="PS51221">
    <property type="entry name" value="TTL"/>
    <property type="match status" value="1"/>
</dbReference>
<protein>
    <recommendedName>
        <fullName evidence="6">Tubulin polyglutamylase TTLL2</fullName>
    </recommendedName>
</protein>
<dbReference type="InterPro" id="IPR004344">
    <property type="entry name" value="TTL/TTLL_fam"/>
</dbReference>
<evidence type="ECO:0000256" key="2">
    <source>
        <dbReference type="ARBA" id="ARBA00022741"/>
    </source>
</evidence>
<organism evidence="4 5">
    <name type="scientific">Ranatra chinensis</name>
    <dbReference type="NCBI Taxonomy" id="642074"/>
    <lineage>
        <taxon>Eukaryota</taxon>
        <taxon>Metazoa</taxon>
        <taxon>Ecdysozoa</taxon>
        <taxon>Arthropoda</taxon>
        <taxon>Hexapoda</taxon>
        <taxon>Insecta</taxon>
        <taxon>Pterygota</taxon>
        <taxon>Neoptera</taxon>
        <taxon>Paraneoptera</taxon>
        <taxon>Hemiptera</taxon>
        <taxon>Heteroptera</taxon>
        <taxon>Panheteroptera</taxon>
        <taxon>Nepomorpha</taxon>
        <taxon>Nepidae</taxon>
        <taxon>Ranatrinae</taxon>
        <taxon>Ranatra</taxon>
    </lineage>
</organism>
<evidence type="ECO:0000313" key="4">
    <source>
        <dbReference type="EMBL" id="KAL1139054.1"/>
    </source>
</evidence>
<keyword evidence="5" id="KW-1185">Reference proteome</keyword>
<dbReference type="PANTHER" id="PTHR12241">
    <property type="entry name" value="TUBULIN POLYGLUTAMYLASE"/>
    <property type="match status" value="1"/>
</dbReference>
<dbReference type="Gene3D" id="3.30.470.20">
    <property type="entry name" value="ATP-grasp fold, B domain"/>
    <property type="match status" value="1"/>
</dbReference>
<keyword evidence="1" id="KW-0436">Ligase</keyword>
<dbReference type="SUPFAM" id="SSF56059">
    <property type="entry name" value="Glutathione synthetase ATP-binding domain-like"/>
    <property type="match status" value="1"/>
</dbReference>
<evidence type="ECO:0000256" key="3">
    <source>
        <dbReference type="ARBA" id="ARBA00022840"/>
    </source>
</evidence>
<accession>A0ABD0YUZ1</accession>
<sequence>ERGWKEYSEDGSLKDNWNIWWRTGGTLTSQWKFMKSWQFTNHIPKGSCICKKDWLCRNLKCMKNTFGYIYDFSPDAFILPLDYCKLVSRCNNNRFDIENQEVWICKPVGQSRGRGITIFRHPLAIYVYREGLARFSTDKFSLSDLTNRYAHLTNCSVNKQGPGYAEMKVRVGAGCKWSLKQLRFYLDQNGHDDWLMWQKIAITIILTVVSQLRGIPRSTNCFELYGFDILIDSALKPWLLEVNISPALATDCDLDPAVKKPMLHDLFDLLGFPICNTGLSLFSDWGTGSDGSDSSLENYPDGGDYKMMRKTAKMAMNVASLANKWKMQIKPGQQNKVHILISISTLKSQFSLLICQ</sequence>
<evidence type="ECO:0000256" key="1">
    <source>
        <dbReference type="ARBA" id="ARBA00022598"/>
    </source>
</evidence>
<dbReference type="EMBL" id="JBFDAA010000003">
    <property type="protein sequence ID" value="KAL1139054.1"/>
    <property type="molecule type" value="Genomic_DNA"/>
</dbReference>
<evidence type="ECO:0008006" key="6">
    <source>
        <dbReference type="Google" id="ProtNLM"/>
    </source>
</evidence>
<name>A0ABD0YUZ1_9HEMI</name>
<reference evidence="4 5" key="1">
    <citation type="submission" date="2024-07" db="EMBL/GenBank/DDBJ databases">
        <title>Chromosome-level genome assembly of the water stick insect Ranatra chinensis (Heteroptera: Nepidae).</title>
        <authorList>
            <person name="Liu X."/>
        </authorList>
    </citation>
    <scope>NUCLEOTIDE SEQUENCE [LARGE SCALE GENOMIC DNA]</scope>
    <source>
        <strain evidence="4">Cailab_2021Rc</strain>
        <tissue evidence="4">Muscle</tissue>
    </source>
</reference>
<evidence type="ECO:0000313" key="5">
    <source>
        <dbReference type="Proteomes" id="UP001558652"/>
    </source>
</evidence>
<dbReference type="Pfam" id="PF03133">
    <property type="entry name" value="TTL"/>
    <property type="match status" value="1"/>
</dbReference>
<keyword evidence="3" id="KW-0067">ATP-binding</keyword>
<dbReference type="Proteomes" id="UP001558652">
    <property type="component" value="Unassembled WGS sequence"/>
</dbReference>